<organism evidence="1 2">
    <name type="scientific">Rhipicephalus sanguineus</name>
    <name type="common">Brown dog tick</name>
    <name type="synonym">Ixodes sanguineus</name>
    <dbReference type="NCBI Taxonomy" id="34632"/>
    <lineage>
        <taxon>Eukaryota</taxon>
        <taxon>Metazoa</taxon>
        <taxon>Ecdysozoa</taxon>
        <taxon>Arthropoda</taxon>
        <taxon>Chelicerata</taxon>
        <taxon>Arachnida</taxon>
        <taxon>Acari</taxon>
        <taxon>Parasitiformes</taxon>
        <taxon>Ixodida</taxon>
        <taxon>Ixodoidea</taxon>
        <taxon>Ixodidae</taxon>
        <taxon>Rhipicephalinae</taxon>
        <taxon>Rhipicephalus</taxon>
        <taxon>Rhipicephalus</taxon>
    </lineage>
</organism>
<gene>
    <name evidence="1" type="ORF">HPB52_001797</name>
</gene>
<reference evidence="1" key="2">
    <citation type="submission" date="2021-09" db="EMBL/GenBank/DDBJ databases">
        <authorList>
            <person name="Jia N."/>
            <person name="Wang J."/>
            <person name="Shi W."/>
            <person name="Du L."/>
            <person name="Sun Y."/>
            <person name="Zhan W."/>
            <person name="Jiang J."/>
            <person name="Wang Q."/>
            <person name="Zhang B."/>
            <person name="Ji P."/>
            <person name="Sakyi L.B."/>
            <person name="Cui X."/>
            <person name="Yuan T."/>
            <person name="Jiang B."/>
            <person name="Yang W."/>
            <person name="Lam T.T.-Y."/>
            <person name="Chang Q."/>
            <person name="Ding S."/>
            <person name="Wang X."/>
            <person name="Zhu J."/>
            <person name="Ruan X."/>
            <person name="Zhao L."/>
            <person name="Wei J."/>
            <person name="Que T."/>
            <person name="Du C."/>
            <person name="Cheng J."/>
            <person name="Dai P."/>
            <person name="Han X."/>
            <person name="Huang E."/>
            <person name="Gao Y."/>
            <person name="Liu J."/>
            <person name="Shao H."/>
            <person name="Ye R."/>
            <person name="Li L."/>
            <person name="Wei W."/>
            <person name="Wang X."/>
            <person name="Wang C."/>
            <person name="Huo Q."/>
            <person name="Li W."/>
            <person name="Guo W."/>
            <person name="Chen H."/>
            <person name="Chen S."/>
            <person name="Zhou L."/>
            <person name="Zhou L."/>
            <person name="Ni X."/>
            <person name="Tian J."/>
            <person name="Zhou Y."/>
            <person name="Sheng Y."/>
            <person name="Liu T."/>
            <person name="Pan Y."/>
            <person name="Xia L."/>
            <person name="Li J."/>
            <person name="Zhao F."/>
            <person name="Cao W."/>
        </authorList>
    </citation>
    <scope>NUCLEOTIDE SEQUENCE</scope>
    <source>
        <strain evidence="1">Rsan-2018</strain>
        <tissue evidence="1">Larvae</tissue>
    </source>
</reference>
<dbReference type="EMBL" id="JABSTV010001245">
    <property type="protein sequence ID" value="KAH7981916.1"/>
    <property type="molecule type" value="Genomic_DNA"/>
</dbReference>
<accession>A0A9D4T899</accession>
<evidence type="ECO:0000313" key="1">
    <source>
        <dbReference type="EMBL" id="KAH7981916.1"/>
    </source>
</evidence>
<comment type="caution">
    <text evidence="1">The sequence shown here is derived from an EMBL/GenBank/DDBJ whole genome shotgun (WGS) entry which is preliminary data.</text>
</comment>
<proteinExistence type="predicted"/>
<protein>
    <submittedName>
        <fullName evidence="1">Uncharacterized protein</fullName>
    </submittedName>
</protein>
<dbReference type="PANTHER" id="PTHR21010:SF3">
    <property type="entry name" value="DAXX"/>
    <property type="match status" value="1"/>
</dbReference>
<dbReference type="Proteomes" id="UP000821837">
    <property type="component" value="Chromosome 1"/>
</dbReference>
<keyword evidence="2" id="KW-1185">Reference proteome</keyword>
<evidence type="ECO:0000313" key="2">
    <source>
        <dbReference type="Proteomes" id="UP000821837"/>
    </source>
</evidence>
<dbReference type="AlphaFoldDB" id="A0A9D4T899"/>
<dbReference type="VEuPathDB" id="VectorBase:RSAN_052593"/>
<name>A0A9D4T899_RHISA</name>
<dbReference type="PANTHER" id="PTHR21010">
    <property type="entry name" value="AGAP001581-PA"/>
    <property type="match status" value="1"/>
</dbReference>
<reference evidence="1" key="1">
    <citation type="journal article" date="2020" name="Cell">
        <title>Large-Scale Comparative Analyses of Tick Genomes Elucidate Their Genetic Diversity and Vector Capacities.</title>
        <authorList>
            <consortium name="Tick Genome and Microbiome Consortium (TIGMIC)"/>
            <person name="Jia N."/>
            <person name="Wang J."/>
            <person name="Shi W."/>
            <person name="Du L."/>
            <person name="Sun Y."/>
            <person name="Zhan W."/>
            <person name="Jiang J.F."/>
            <person name="Wang Q."/>
            <person name="Zhang B."/>
            <person name="Ji P."/>
            <person name="Bell-Sakyi L."/>
            <person name="Cui X.M."/>
            <person name="Yuan T.T."/>
            <person name="Jiang B.G."/>
            <person name="Yang W.F."/>
            <person name="Lam T.T."/>
            <person name="Chang Q.C."/>
            <person name="Ding S.J."/>
            <person name="Wang X.J."/>
            <person name="Zhu J.G."/>
            <person name="Ruan X.D."/>
            <person name="Zhao L."/>
            <person name="Wei J.T."/>
            <person name="Ye R.Z."/>
            <person name="Que T.C."/>
            <person name="Du C.H."/>
            <person name="Zhou Y.H."/>
            <person name="Cheng J.X."/>
            <person name="Dai P.F."/>
            <person name="Guo W.B."/>
            <person name="Han X.H."/>
            <person name="Huang E.J."/>
            <person name="Li L.F."/>
            <person name="Wei W."/>
            <person name="Gao Y.C."/>
            <person name="Liu J.Z."/>
            <person name="Shao H.Z."/>
            <person name="Wang X."/>
            <person name="Wang C.C."/>
            <person name="Yang T.C."/>
            <person name="Huo Q.B."/>
            <person name="Li W."/>
            <person name="Chen H.Y."/>
            <person name="Chen S.E."/>
            <person name="Zhou L.G."/>
            <person name="Ni X.B."/>
            <person name="Tian J.H."/>
            <person name="Sheng Y."/>
            <person name="Liu T."/>
            <person name="Pan Y.S."/>
            <person name="Xia L.Y."/>
            <person name="Li J."/>
            <person name="Zhao F."/>
            <person name="Cao W.C."/>
        </authorList>
    </citation>
    <scope>NUCLEOTIDE SEQUENCE</scope>
    <source>
        <strain evidence="1">Rsan-2018</strain>
    </source>
</reference>
<sequence>MEWSNLVGKFTTSVKKFVQDVEFDHTREGAVQTSERLFMAEQKVSESYQTVKCALIKLHERYEASKAERNIVHRYALFKAMVKDVTCLDTQYWVLLDLPRQEKQEQVNAYVLRACATLEKASESRTQDAAARATADEEARERKQRLDGMTVQEIEEENAQTINDLYRLLKKYSNLRGIVHGLQIAYTDAKVYPFIPRYNMLKDMIKCVLRDPSYMEVCHEDISRT</sequence>